<evidence type="ECO:0000256" key="2">
    <source>
        <dbReference type="ARBA" id="ARBA00022448"/>
    </source>
</evidence>
<feature type="domain" description="ABC transporter" evidence="5">
    <location>
        <begin position="6"/>
        <end position="247"/>
    </location>
</feature>
<keyword evidence="3" id="KW-0547">Nucleotide-binding</keyword>
<dbReference type="SUPFAM" id="SSF52540">
    <property type="entry name" value="P-loop containing nucleoside triphosphate hydrolases"/>
    <property type="match status" value="1"/>
</dbReference>
<dbReference type="InterPro" id="IPR027417">
    <property type="entry name" value="P-loop_NTPase"/>
</dbReference>
<name>A0A8J7DYT4_9CYAN</name>
<dbReference type="PROSITE" id="PS50893">
    <property type="entry name" value="ABC_TRANSPORTER_2"/>
    <property type="match status" value="1"/>
</dbReference>
<evidence type="ECO:0000313" key="7">
    <source>
        <dbReference type="Proteomes" id="UP000654482"/>
    </source>
</evidence>
<dbReference type="AlphaFoldDB" id="A0A8J7DYT4"/>
<organism evidence="6 7">
    <name type="scientific">Lusitaniella coriacea LEGE 07157</name>
    <dbReference type="NCBI Taxonomy" id="945747"/>
    <lineage>
        <taxon>Bacteria</taxon>
        <taxon>Bacillati</taxon>
        <taxon>Cyanobacteriota</taxon>
        <taxon>Cyanophyceae</taxon>
        <taxon>Spirulinales</taxon>
        <taxon>Lusitaniellaceae</taxon>
        <taxon>Lusitaniella</taxon>
    </lineage>
</organism>
<dbReference type="Gene3D" id="3.40.50.300">
    <property type="entry name" value="P-loop containing nucleotide triphosphate hydrolases"/>
    <property type="match status" value="1"/>
</dbReference>
<dbReference type="Pfam" id="PF00005">
    <property type="entry name" value="ABC_tran"/>
    <property type="match status" value="1"/>
</dbReference>
<dbReference type="InterPro" id="IPR003593">
    <property type="entry name" value="AAA+_ATPase"/>
</dbReference>
<proteinExistence type="inferred from homology"/>
<evidence type="ECO:0000256" key="4">
    <source>
        <dbReference type="ARBA" id="ARBA00022840"/>
    </source>
</evidence>
<comment type="caution">
    <text evidence="6">The sequence shown here is derived from an EMBL/GenBank/DDBJ whole genome shotgun (WGS) entry which is preliminary data.</text>
</comment>
<accession>A0A8J7DYT4</accession>
<evidence type="ECO:0000259" key="5">
    <source>
        <dbReference type="PROSITE" id="PS50893"/>
    </source>
</evidence>
<gene>
    <name evidence="6" type="ORF">IQ249_19120</name>
</gene>
<dbReference type="EMBL" id="JADEWZ010000035">
    <property type="protein sequence ID" value="MBE9118014.1"/>
    <property type="molecule type" value="Genomic_DNA"/>
</dbReference>
<evidence type="ECO:0000256" key="3">
    <source>
        <dbReference type="ARBA" id="ARBA00022741"/>
    </source>
</evidence>
<protein>
    <submittedName>
        <fullName evidence="6">ABC transporter ATP-binding protein</fullName>
    </submittedName>
</protein>
<dbReference type="RefSeq" id="WP_194031109.1">
    <property type="nucleotide sequence ID" value="NZ_JADEWZ010000035.1"/>
</dbReference>
<keyword evidence="7" id="KW-1185">Reference proteome</keyword>
<evidence type="ECO:0000256" key="1">
    <source>
        <dbReference type="ARBA" id="ARBA00005417"/>
    </source>
</evidence>
<dbReference type="GO" id="GO:0005524">
    <property type="term" value="F:ATP binding"/>
    <property type="evidence" value="ECO:0007669"/>
    <property type="project" value="UniProtKB-KW"/>
</dbReference>
<dbReference type="CDD" id="cd03235">
    <property type="entry name" value="ABC_Metallic_Cations"/>
    <property type="match status" value="1"/>
</dbReference>
<evidence type="ECO:0000313" key="6">
    <source>
        <dbReference type="EMBL" id="MBE9118014.1"/>
    </source>
</evidence>
<sequence length="254" mass="28373">MKEVVLAVEQLTVTLGTYAAVQEVSFSLEAGTDTAIVGPNGAGKSTLVQAILGILPRQTGNIFILGQPLSRKGSLAPQIRQQIAYLPQNFLVDRRIPITVEELVGLGWDRLRFQVPWANSRKRRHAVRDALAKVDALHLRQQPIGGLSGGETKQVLLAYCLVYPRRLLILDEAPAGLDMRGETEFYQLLYQLKQEEGWTILQISHDLNMVRRHCDRVLCLNRTILCQGTPEVALSPDSLSATYGSEFVRYQHRC</sequence>
<keyword evidence="4 6" id="KW-0067">ATP-binding</keyword>
<dbReference type="PANTHER" id="PTHR42734">
    <property type="entry name" value="METAL TRANSPORT SYSTEM ATP-BINDING PROTEIN TM_0124-RELATED"/>
    <property type="match status" value="1"/>
</dbReference>
<reference evidence="6" key="1">
    <citation type="submission" date="2020-10" db="EMBL/GenBank/DDBJ databases">
        <authorList>
            <person name="Castelo-Branco R."/>
            <person name="Eusebio N."/>
            <person name="Adriana R."/>
            <person name="Vieira A."/>
            <person name="Brugerolle De Fraissinette N."/>
            <person name="Rezende De Castro R."/>
            <person name="Schneider M.P."/>
            <person name="Vasconcelos V."/>
            <person name="Leao P.N."/>
        </authorList>
    </citation>
    <scope>NUCLEOTIDE SEQUENCE</scope>
    <source>
        <strain evidence="6">LEGE 07157</strain>
    </source>
</reference>
<dbReference type="InterPro" id="IPR050153">
    <property type="entry name" value="Metal_Ion_Import_ABC"/>
</dbReference>
<dbReference type="PANTHER" id="PTHR42734:SF17">
    <property type="entry name" value="METAL TRANSPORT SYSTEM ATP-BINDING PROTEIN TM_0124-RELATED"/>
    <property type="match status" value="1"/>
</dbReference>
<dbReference type="InterPro" id="IPR003439">
    <property type="entry name" value="ABC_transporter-like_ATP-bd"/>
</dbReference>
<keyword evidence="2" id="KW-0813">Transport</keyword>
<comment type="similarity">
    <text evidence="1">Belongs to the ABC transporter superfamily.</text>
</comment>
<dbReference type="Proteomes" id="UP000654482">
    <property type="component" value="Unassembled WGS sequence"/>
</dbReference>
<dbReference type="SMART" id="SM00382">
    <property type="entry name" value="AAA"/>
    <property type="match status" value="1"/>
</dbReference>
<dbReference type="GO" id="GO:0016887">
    <property type="term" value="F:ATP hydrolysis activity"/>
    <property type="evidence" value="ECO:0007669"/>
    <property type="project" value="InterPro"/>
</dbReference>